<evidence type="ECO:0000256" key="2">
    <source>
        <dbReference type="ARBA" id="ARBA00022741"/>
    </source>
</evidence>
<dbReference type="EC" id="2.7.1.16" evidence="7 8"/>
<evidence type="ECO:0000259" key="10">
    <source>
        <dbReference type="Pfam" id="PF02782"/>
    </source>
</evidence>
<comment type="caution">
    <text evidence="11">The sequence shown here is derived from an EMBL/GenBank/DDBJ whole genome shotgun (WGS) entry which is preliminary data.</text>
</comment>
<evidence type="ECO:0000256" key="1">
    <source>
        <dbReference type="ARBA" id="ARBA00022679"/>
    </source>
</evidence>
<sequence length="551" mass="60791">MDDAYVIGVDYGTDSVRSILVNVYNGQEIASATYYYPRWKKGLYCNPSLNQFRQHPVDYIEGLEESIKDCLKQSGKQVASKVRAISVDTTGSTPIAVDKTGTPLALLPQFQENPNAMFVLWKDHTAVEEANEINQAAKKFTSNYLQYVGGIYSSEWFWAKLLHILRTDQQVADHIFTWVEHCDWIPFLLTGGKDALAIKRGVCSAGHKSLWNASFGGYPPQAFFQAIDPLLADFTSTIAKETYTADQRAGFLSAEWAQRLGLHSSVIVGIGAFDAHMGAVGGQIEPYHLSKVMGTSTCDMLVAPTHEVEGILVQGICGQVDGSVIPGMLGMEAGQSAFGDAYAWFKNLLMWPLKNLLLTAETPSLVDLNHQIEQQIIPQLSKCAEKIEPHIQQELAIDWLNGRRTPDANQALKGAFFDLNLGTDAVQLFRALVEATCFGAKKIVDRFNEQGIPVKGLIGLGGVARKAPFIMQMMADVLNMSIKIHRSEQTCALGAAMFAATAAGIYTKVEDAMNAMGQGFDTVYYPNPQRVPIYQQRYEKYTQMGNLLEKT</sequence>
<evidence type="ECO:0000256" key="4">
    <source>
        <dbReference type="ARBA" id="ARBA00022840"/>
    </source>
</evidence>
<dbReference type="InterPro" id="IPR018484">
    <property type="entry name" value="FGGY_N"/>
</dbReference>
<keyword evidence="4" id="KW-0067">ATP-binding</keyword>
<evidence type="ECO:0000313" key="12">
    <source>
        <dbReference type="Proteomes" id="UP001501411"/>
    </source>
</evidence>
<dbReference type="InterPro" id="IPR005929">
    <property type="entry name" value="Ribulokinase"/>
</dbReference>
<dbReference type="PIRSF" id="PIRSF000538">
    <property type="entry name" value="GlpK"/>
    <property type="match status" value="1"/>
</dbReference>
<dbReference type="Pfam" id="PF00370">
    <property type="entry name" value="FGGY_N"/>
    <property type="match status" value="1"/>
</dbReference>
<dbReference type="CDD" id="cd07781">
    <property type="entry name" value="ASKHA_NBD_FGGY_L-RBK"/>
    <property type="match status" value="1"/>
</dbReference>
<proteinExistence type="inferred from homology"/>
<keyword evidence="5 8" id="KW-0054">Arabinose catabolism</keyword>
<evidence type="ECO:0000256" key="3">
    <source>
        <dbReference type="ARBA" id="ARBA00022777"/>
    </source>
</evidence>
<keyword evidence="3 8" id="KW-0418">Kinase</keyword>
<evidence type="ECO:0000256" key="5">
    <source>
        <dbReference type="ARBA" id="ARBA00022935"/>
    </source>
</evidence>
<dbReference type="InterPro" id="IPR043129">
    <property type="entry name" value="ATPase_NBD"/>
</dbReference>
<dbReference type="InterPro" id="IPR000577">
    <property type="entry name" value="Carb_kinase_FGGY"/>
</dbReference>
<accession>A0ABP9C884</accession>
<keyword evidence="2" id="KW-0547">Nucleotide-binding</keyword>
<comment type="pathway">
    <text evidence="8">Carbohydrate degradation; L-arabinose degradation via L-ribulose; D-xylulose 5-phosphate from L-arabinose (bacterial route): step 2/3.</text>
</comment>
<dbReference type="InterPro" id="IPR018485">
    <property type="entry name" value="FGGY_C"/>
</dbReference>
<dbReference type="Gene3D" id="3.30.420.40">
    <property type="match status" value="2"/>
</dbReference>
<evidence type="ECO:0000259" key="9">
    <source>
        <dbReference type="Pfam" id="PF00370"/>
    </source>
</evidence>
<evidence type="ECO:0000256" key="8">
    <source>
        <dbReference type="RuleBase" id="RU003455"/>
    </source>
</evidence>
<name>A0ABP9C884_9SPHI</name>
<dbReference type="RefSeq" id="WP_345234204.1">
    <property type="nucleotide sequence ID" value="NZ_BAABIQ010000043.1"/>
</dbReference>
<organism evidence="11 12">
    <name type="scientific">Olivibacter ginsenosidimutans</name>
    <dbReference type="NCBI Taxonomy" id="1176537"/>
    <lineage>
        <taxon>Bacteria</taxon>
        <taxon>Pseudomonadati</taxon>
        <taxon>Bacteroidota</taxon>
        <taxon>Sphingobacteriia</taxon>
        <taxon>Sphingobacteriales</taxon>
        <taxon>Sphingobacteriaceae</taxon>
        <taxon>Olivibacter</taxon>
    </lineage>
</organism>
<feature type="domain" description="Carbohydrate kinase FGGY C-terminal" evidence="10">
    <location>
        <begin position="291"/>
        <end position="503"/>
    </location>
</feature>
<evidence type="ECO:0000256" key="7">
    <source>
        <dbReference type="NCBIfam" id="TIGR01234"/>
    </source>
</evidence>
<reference evidence="12" key="1">
    <citation type="journal article" date="2019" name="Int. J. Syst. Evol. Microbiol.">
        <title>The Global Catalogue of Microorganisms (GCM) 10K type strain sequencing project: providing services to taxonomists for standard genome sequencing and annotation.</title>
        <authorList>
            <consortium name="The Broad Institute Genomics Platform"/>
            <consortium name="The Broad Institute Genome Sequencing Center for Infectious Disease"/>
            <person name="Wu L."/>
            <person name="Ma J."/>
        </authorList>
    </citation>
    <scope>NUCLEOTIDE SEQUENCE [LARGE SCALE GENOMIC DNA]</scope>
    <source>
        <strain evidence="12">JCM 18200</strain>
    </source>
</reference>
<keyword evidence="1 8" id="KW-0808">Transferase</keyword>
<dbReference type="NCBIfam" id="NF003154">
    <property type="entry name" value="PRK04123.1"/>
    <property type="match status" value="1"/>
</dbReference>
<evidence type="ECO:0000313" key="11">
    <source>
        <dbReference type="EMBL" id="GAA4804486.1"/>
    </source>
</evidence>
<dbReference type="NCBIfam" id="TIGR01234">
    <property type="entry name" value="L-ribulokinase"/>
    <property type="match status" value="1"/>
</dbReference>
<dbReference type="EMBL" id="BAABIQ010000043">
    <property type="protein sequence ID" value="GAA4804486.1"/>
    <property type="molecule type" value="Genomic_DNA"/>
</dbReference>
<protein>
    <recommendedName>
        <fullName evidence="7 8">Ribulokinase</fullName>
        <ecNumber evidence="7 8">2.7.1.16</ecNumber>
    </recommendedName>
</protein>
<dbReference type="Pfam" id="PF02782">
    <property type="entry name" value="FGGY_C"/>
    <property type="match status" value="1"/>
</dbReference>
<dbReference type="PANTHER" id="PTHR43435">
    <property type="entry name" value="RIBULOKINASE"/>
    <property type="match status" value="1"/>
</dbReference>
<feature type="domain" description="Carbohydrate kinase FGGY N-terminal" evidence="9">
    <location>
        <begin position="5"/>
        <end position="281"/>
    </location>
</feature>
<gene>
    <name evidence="11" type="ORF">GCM10023231_36960</name>
</gene>
<evidence type="ECO:0000256" key="6">
    <source>
        <dbReference type="ARBA" id="ARBA00023277"/>
    </source>
</evidence>
<keyword evidence="6 8" id="KW-0119">Carbohydrate metabolism</keyword>
<dbReference type="SUPFAM" id="SSF53067">
    <property type="entry name" value="Actin-like ATPase domain"/>
    <property type="match status" value="2"/>
</dbReference>
<comment type="catalytic activity">
    <reaction evidence="8">
        <text>L-ribulose + ATP = L-ribulose 5-phosphate + ADP + H(+)</text>
        <dbReference type="Rhea" id="RHEA:22072"/>
        <dbReference type="ChEBI" id="CHEBI:15378"/>
        <dbReference type="ChEBI" id="CHEBI:16880"/>
        <dbReference type="ChEBI" id="CHEBI:30616"/>
        <dbReference type="ChEBI" id="CHEBI:58226"/>
        <dbReference type="ChEBI" id="CHEBI:456216"/>
        <dbReference type="EC" id="2.7.1.16"/>
    </reaction>
</comment>
<comment type="similarity">
    <text evidence="8">Belongs to the ribulokinase family.</text>
</comment>
<dbReference type="Proteomes" id="UP001501411">
    <property type="component" value="Unassembled WGS sequence"/>
</dbReference>
<keyword evidence="12" id="KW-1185">Reference proteome</keyword>
<dbReference type="PANTHER" id="PTHR43435:SF4">
    <property type="entry name" value="FGGY CARBOHYDRATE KINASE DOMAIN-CONTAINING PROTEIN"/>
    <property type="match status" value="1"/>
</dbReference>